<protein>
    <submittedName>
        <fullName evidence="1">Uncharacterized protein</fullName>
    </submittedName>
</protein>
<accession>A0A9N7ZBN3</accession>
<evidence type="ECO:0000313" key="1">
    <source>
        <dbReference type="EMBL" id="CAB1455849.1"/>
    </source>
</evidence>
<comment type="caution">
    <text evidence="1">The sequence shown here is derived from an EMBL/GenBank/DDBJ whole genome shotgun (WGS) entry which is preliminary data.</text>
</comment>
<reference evidence="1" key="1">
    <citation type="submission" date="2020-03" db="EMBL/GenBank/DDBJ databases">
        <authorList>
            <person name="Weist P."/>
        </authorList>
    </citation>
    <scope>NUCLEOTIDE SEQUENCE</scope>
</reference>
<proteinExistence type="predicted"/>
<gene>
    <name evidence="1" type="ORF">PLEPLA_LOCUS43630</name>
</gene>
<name>A0A9N7ZBN3_PLEPL</name>
<keyword evidence="2" id="KW-1185">Reference proteome</keyword>
<dbReference type="EMBL" id="CADEAL010004273">
    <property type="protein sequence ID" value="CAB1455849.1"/>
    <property type="molecule type" value="Genomic_DNA"/>
</dbReference>
<dbReference type="AlphaFoldDB" id="A0A9N7ZBN3"/>
<dbReference type="Proteomes" id="UP001153269">
    <property type="component" value="Unassembled WGS sequence"/>
</dbReference>
<sequence>MWAERKHLRRIREKLNMCAIPTRGRSAFSHACEHRAHPPLLQLMVQHLAQGHFGMQMGQTGDRTADLQVGGRPLYPSATAILKLNNWRTQKKCEAAARETNVCSHGNSSSNICPSRWSDDESVGQANTDTPMFTSGERHVTGTKQTKADELGRPHPDLFCGVRPGAVESWDVFVLCVSREKTKRKRVTGCVCVV</sequence>
<organism evidence="1 2">
    <name type="scientific">Pleuronectes platessa</name>
    <name type="common">European plaice</name>
    <dbReference type="NCBI Taxonomy" id="8262"/>
    <lineage>
        <taxon>Eukaryota</taxon>
        <taxon>Metazoa</taxon>
        <taxon>Chordata</taxon>
        <taxon>Craniata</taxon>
        <taxon>Vertebrata</taxon>
        <taxon>Euteleostomi</taxon>
        <taxon>Actinopterygii</taxon>
        <taxon>Neopterygii</taxon>
        <taxon>Teleostei</taxon>
        <taxon>Neoteleostei</taxon>
        <taxon>Acanthomorphata</taxon>
        <taxon>Carangaria</taxon>
        <taxon>Pleuronectiformes</taxon>
        <taxon>Pleuronectoidei</taxon>
        <taxon>Pleuronectidae</taxon>
        <taxon>Pleuronectes</taxon>
    </lineage>
</organism>
<evidence type="ECO:0000313" key="2">
    <source>
        <dbReference type="Proteomes" id="UP001153269"/>
    </source>
</evidence>